<protein>
    <submittedName>
        <fullName evidence="1">Uncharacterized protein</fullName>
    </submittedName>
</protein>
<organism evidence="1 2">
    <name type="scientific">Linum trigynum</name>
    <dbReference type="NCBI Taxonomy" id="586398"/>
    <lineage>
        <taxon>Eukaryota</taxon>
        <taxon>Viridiplantae</taxon>
        <taxon>Streptophyta</taxon>
        <taxon>Embryophyta</taxon>
        <taxon>Tracheophyta</taxon>
        <taxon>Spermatophyta</taxon>
        <taxon>Magnoliopsida</taxon>
        <taxon>eudicotyledons</taxon>
        <taxon>Gunneridae</taxon>
        <taxon>Pentapetalae</taxon>
        <taxon>rosids</taxon>
        <taxon>fabids</taxon>
        <taxon>Malpighiales</taxon>
        <taxon>Linaceae</taxon>
        <taxon>Linum</taxon>
    </lineage>
</organism>
<dbReference type="AlphaFoldDB" id="A0AAV2FB34"/>
<gene>
    <name evidence="1" type="ORF">LTRI10_LOCUS35355</name>
</gene>
<proteinExistence type="predicted"/>
<evidence type="ECO:0000313" key="1">
    <source>
        <dbReference type="EMBL" id="CAL1394885.1"/>
    </source>
</evidence>
<sequence>MLDSLMAHYERATDSFIFGEGDNKKVLTIELEDVACVYGILTGGAEIDLVRSNEKMLEVLKEELACRVIVAEMFSCGND</sequence>
<accession>A0AAV2FB34</accession>
<keyword evidence="2" id="KW-1185">Reference proteome</keyword>
<dbReference type="Proteomes" id="UP001497516">
    <property type="component" value="Chromosome 6"/>
</dbReference>
<reference evidence="1 2" key="1">
    <citation type="submission" date="2024-04" db="EMBL/GenBank/DDBJ databases">
        <authorList>
            <person name="Fracassetti M."/>
        </authorList>
    </citation>
    <scope>NUCLEOTIDE SEQUENCE [LARGE SCALE GENOMIC DNA]</scope>
</reference>
<dbReference type="EMBL" id="OZ034819">
    <property type="protein sequence ID" value="CAL1394885.1"/>
    <property type="molecule type" value="Genomic_DNA"/>
</dbReference>
<evidence type="ECO:0000313" key="2">
    <source>
        <dbReference type="Proteomes" id="UP001497516"/>
    </source>
</evidence>
<name>A0AAV2FB34_9ROSI</name>